<feature type="compositionally biased region" description="Basic residues" evidence="15">
    <location>
        <begin position="958"/>
        <end position="969"/>
    </location>
</feature>
<evidence type="ECO:0000256" key="15">
    <source>
        <dbReference type="SAM" id="MobiDB-lite"/>
    </source>
</evidence>
<dbReference type="EMBL" id="CAJNOQ010003082">
    <property type="protein sequence ID" value="CAF0994379.1"/>
    <property type="molecule type" value="Genomic_DNA"/>
</dbReference>
<protein>
    <recommendedName>
        <fullName evidence="11">Paired amphipathic helix protein Sin3b</fullName>
    </recommendedName>
    <alternativeName>
        <fullName evidence="12">Histone deacetylase complex subunit Sin3b</fullName>
    </alternativeName>
    <alternativeName>
        <fullName evidence="13">Transcriptional corepressor Sin3b</fullName>
    </alternativeName>
</protein>
<dbReference type="EMBL" id="CAJOBA010002000">
    <property type="protein sequence ID" value="CAF3624822.1"/>
    <property type="molecule type" value="Genomic_DNA"/>
</dbReference>
<dbReference type="SUPFAM" id="SSF47762">
    <property type="entry name" value="PAH2 domain"/>
    <property type="match status" value="3"/>
</dbReference>
<dbReference type="GO" id="GO:0000122">
    <property type="term" value="P:negative regulation of transcription by RNA polymerase II"/>
    <property type="evidence" value="ECO:0007669"/>
    <property type="project" value="TreeGrafter"/>
</dbReference>
<evidence type="ECO:0000313" key="17">
    <source>
        <dbReference type="EMBL" id="CAF0839927.1"/>
    </source>
</evidence>
<evidence type="ECO:0000313" key="20">
    <source>
        <dbReference type="EMBL" id="CAF3766164.1"/>
    </source>
</evidence>
<gene>
    <name evidence="18" type="ORF">GPM918_LOCUS13421</name>
    <name evidence="17" type="ORF">OVA965_LOCUS6589</name>
    <name evidence="20" type="ORF">SRO942_LOCUS13424</name>
    <name evidence="19" type="ORF">TMI583_LOCUS6585</name>
</gene>
<feature type="region of interest" description="Disordered" evidence="15">
    <location>
        <begin position="558"/>
        <end position="583"/>
    </location>
</feature>
<dbReference type="FunFam" id="1.20.1160.11:FF:000005">
    <property type="entry name" value="SIN3 transcription regulator family member B"/>
    <property type="match status" value="1"/>
</dbReference>
<feature type="region of interest" description="Disordered" evidence="15">
    <location>
        <begin position="940"/>
        <end position="991"/>
    </location>
</feature>
<dbReference type="Proteomes" id="UP000681722">
    <property type="component" value="Unassembled WGS sequence"/>
</dbReference>
<proteinExistence type="predicted"/>
<sequence length="1408" mass="158743">MIPTSTNSGNLGLNPIVSTLVNGPSNRPSSQAAAAAIVSSLQNAPSPVNLLPNATVKNQFALQPQVYNQFLDIMKEFKSQSIDTQEVINRVSRLFHGHPDLIVGFNTFLPPGYKIEVSDDHPSFIHVTHPSSRTESITIGGNGTTTTNYSLSITTPNSVTSTYHSNITNTINLSSRTITSPMRQTANLLLQHDEDETTLSTLDPSSSSNSFAALGQVALRPPTPCAVVPSITSSSTSQAVNALISAATSSPTLPTLNLTKGQEKSQQLPSQQSSAPTPTPSTTPIPTSASNSNSGQPVEFNHAINYVNKIKNRFHQQPDIYKHFLEILHTYQKQQKDAKEYAGGNTLGALTYSSYGGSPSSSQTPLLSETEVYAKVAQLFTNHEDLLAEFSQFLPDATQQPMERTNSISDILSSSGATPSTFTPTPVSNTPKIITNNPVSSTSILSTATSTANFSFLTTTSNITSSTASSLSTSTNYLITPLTSLAILSSAPSFSLPSSSLSTLTTVIPPITSSTQAETVVRPKTPTTTIANTSCVSTSASTTGTSTKRLTTVVQRQTAINTNTNKSTPGSKRPTSAKTSTNIKKKRLSLTNIGIHGSNTVDSTGQVKNMPAIDEVAFFDKVQKTLRSPLVFDNFLRCILLFTKRIITRVELIELIHSYLGHFPELLRTFQELINIREPGEVIIPKSISNQSEDLIDIDYSSCTQHGTSYRAVPKSYITPQCSGRTPLCRELDIVMEVNLSAIRALESVQMHMNTMTQDQLNTFQLGEELGGQSAFTQRQAVQRIYGERANEIIDGLKRNPRVAVPIVLRRLKSKDEEWREAKKNFERFWKEQSEKFYLKSLDHMGINCKNNDARIIRNRHLLNEIENVRTEREEQLNANITQPHLIFRYEDLSILDDAASLIVFLVKRQMGFGKEDKQKIKEIMYQFLPDFLFSPRGDLSDDEEDDEDEEAENNNGNKRKDKKSRATRHHTDANRRRNVESSAKPKPIPQQTEDDMYRLFLVNDNWYYFFRLHQLLCDRLLKIYQQSLRLIEQESKELRDNNRNRTSTATLLRLSNRPNVPVGEFYITFLDMVRNLLDGNMDGSSYEDSLREMFGIHAYIAFTMDKIIHNCVRQLHSIVQDEVSDSIMRLYLRHIQLGSNTGLVDHLFSTSQQNSEMIYQKELEPFTDNNRFFRICSYKNDRRVTTTLVVIDSSDDEENEKTFENWSRYIENYLRSSNNTDKNLNERIRTRLRKKPRFLLRNLRKISSRSDSVVTNEEDEEQQQTNIVLTTTTQQQNNDYCIVKQNSLKRTPYHKAGFTYYKRGALRTAKQCHKRLSVAHYERFSKFYKKWITENIHDNSNDDDGDEEMDDNSGGDMCLETYHRPHEQVHLISLITGEDNYDVNRPPYRPYRRYMLAGNQNLQSSSS</sequence>
<keyword evidence="2" id="KW-0678">Repressor</keyword>
<organism evidence="18 21">
    <name type="scientific">Didymodactylos carnosus</name>
    <dbReference type="NCBI Taxonomy" id="1234261"/>
    <lineage>
        <taxon>Eukaryota</taxon>
        <taxon>Metazoa</taxon>
        <taxon>Spiralia</taxon>
        <taxon>Gnathifera</taxon>
        <taxon>Rotifera</taxon>
        <taxon>Eurotatoria</taxon>
        <taxon>Bdelloidea</taxon>
        <taxon>Philodinida</taxon>
        <taxon>Philodinidae</taxon>
        <taxon>Didymodactylos</taxon>
    </lineage>
</organism>
<feature type="compositionally biased region" description="Acidic residues" evidence="15">
    <location>
        <begin position="1342"/>
        <end position="1354"/>
    </location>
</feature>
<comment type="subcellular location">
    <subcellularLocation>
        <location evidence="1 14">Nucleus</location>
    </subcellularLocation>
</comment>
<dbReference type="Gene3D" id="1.20.1160.11">
    <property type="entry name" value="Paired amphipathic helix"/>
    <property type="match status" value="3"/>
</dbReference>
<dbReference type="InterPro" id="IPR036600">
    <property type="entry name" value="PAH_sf"/>
</dbReference>
<dbReference type="PROSITE" id="PS51477">
    <property type="entry name" value="PAH"/>
    <property type="match status" value="2"/>
</dbReference>
<evidence type="ECO:0000256" key="11">
    <source>
        <dbReference type="ARBA" id="ARBA00068511"/>
    </source>
</evidence>
<dbReference type="SMART" id="SM00761">
    <property type="entry name" value="HDAC_interact"/>
    <property type="match status" value="1"/>
</dbReference>
<keyword evidence="21" id="KW-1185">Reference proteome</keyword>
<keyword evidence="6" id="KW-0805">Transcription regulation</keyword>
<evidence type="ECO:0000313" key="19">
    <source>
        <dbReference type="EMBL" id="CAF3624822.1"/>
    </source>
</evidence>
<dbReference type="PANTHER" id="PTHR12346">
    <property type="entry name" value="SIN3B-RELATED"/>
    <property type="match status" value="1"/>
</dbReference>
<feature type="compositionally biased region" description="Acidic residues" evidence="15">
    <location>
        <begin position="941"/>
        <end position="953"/>
    </location>
</feature>
<feature type="region of interest" description="Disordered" evidence="15">
    <location>
        <begin position="1339"/>
        <end position="1358"/>
    </location>
</feature>
<feature type="region of interest" description="Disordered" evidence="15">
    <location>
        <begin position="251"/>
        <end position="298"/>
    </location>
</feature>
<evidence type="ECO:0000313" key="18">
    <source>
        <dbReference type="EMBL" id="CAF0994379.1"/>
    </source>
</evidence>
<name>A0A814GAS3_9BILA</name>
<dbReference type="InterPro" id="IPR013194">
    <property type="entry name" value="HDAC_interact_dom"/>
</dbReference>
<comment type="caution">
    <text evidence="18">The sequence shown here is derived from an EMBL/GenBank/DDBJ whole genome shotgun (WGS) entry which is preliminary data.</text>
</comment>
<dbReference type="InterPro" id="IPR003822">
    <property type="entry name" value="PAH"/>
</dbReference>
<dbReference type="EMBL" id="CAJNOK010002000">
    <property type="protein sequence ID" value="CAF0839927.1"/>
    <property type="molecule type" value="Genomic_DNA"/>
</dbReference>
<evidence type="ECO:0000256" key="1">
    <source>
        <dbReference type="ARBA" id="ARBA00004123"/>
    </source>
</evidence>
<dbReference type="Proteomes" id="UP000677228">
    <property type="component" value="Unassembled WGS sequence"/>
</dbReference>
<keyword evidence="3" id="KW-0597">Phosphoprotein</keyword>
<keyword evidence="8 14" id="KW-0539">Nucleus</keyword>
<feature type="compositionally biased region" description="Basic and acidic residues" evidence="15">
    <location>
        <begin position="970"/>
        <end position="980"/>
    </location>
</feature>
<dbReference type="InterPro" id="IPR031693">
    <property type="entry name" value="Sin3_C"/>
</dbReference>
<evidence type="ECO:0000313" key="21">
    <source>
        <dbReference type="Proteomes" id="UP000663829"/>
    </source>
</evidence>
<evidence type="ECO:0000256" key="5">
    <source>
        <dbReference type="ARBA" id="ARBA00022843"/>
    </source>
</evidence>
<feature type="compositionally biased region" description="Low complexity" evidence="15">
    <location>
        <begin position="251"/>
        <end position="276"/>
    </location>
</feature>
<dbReference type="GO" id="GO:0070822">
    <property type="term" value="C:Sin3-type complex"/>
    <property type="evidence" value="ECO:0007669"/>
    <property type="project" value="TreeGrafter"/>
</dbReference>
<evidence type="ECO:0000256" key="12">
    <source>
        <dbReference type="ARBA" id="ARBA00075095"/>
    </source>
</evidence>
<keyword evidence="7" id="KW-0804">Transcription</keyword>
<dbReference type="Pfam" id="PF02671">
    <property type="entry name" value="PAH"/>
    <property type="match status" value="3"/>
</dbReference>
<dbReference type="GO" id="GO:0003714">
    <property type="term" value="F:transcription corepressor activity"/>
    <property type="evidence" value="ECO:0007669"/>
    <property type="project" value="InterPro"/>
</dbReference>
<feature type="compositionally biased region" description="Polar residues" evidence="15">
    <location>
        <begin position="558"/>
        <end position="582"/>
    </location>
</feature>
<evidence type="ECO:0000256" key="2">
    <source>
        <dbReference type="ARBA" id="ARBA00022491"/>
    </source>
</evidence>
<comment type="function">
    <text evidence="9">Acts as a transcriptional repressor. Interacts with MXI1 to repress MYC responsive genes and antagonize MYC oncogenic activities. Interacts with MAD-MAX heterodimers by binding to MAD. The heterodimer then represses transcription by tethering SIN3B to DNA. Also forms a complex with FOXK1 which represses transcription. With FOXK1, regulates cell cycle progression probably by repressing cell cycle inhibitor genes expression. As part of the SIN3B complex represses transcription and counteracts the histone acetyltransferase activity of EP300 through the recognition H3K27ac marks by PHF12 and the activity of the histone deacetylase HDAC2. SIN3B complex is recruited downstream of the constitutively active genes transcriptional start sites through interaction with histones and mitigates histone acetylation and RNA polymerase II progression within transcribed regions contributing to the regulation of transcription.</text>
</comment>
<dbReference type="OrthoDB" id="10265969at2759"/>
<dbReference type="Proteomes" id="UP000682733">
    <property type="component" value="Unassembled WGS sequence"/>
</dbReference>
<evidence type="ECO:0000256" key="10">
    <source>
        <dbReference type="ARBA" id="ARBA00061899"/>
    </source>
</evidence>
<keyword evidence="4" id="KW-0677">Repeat</keyword>
<evidence type="ECO:0000259" key="16">
    <source>
        <dbReference type="SMART" id="SM00761"/>
    </source>
</evidence>
<reference evidence="18" key="1">
    <citation type="submission" date="2021-02" db="EMBL/GenBank/DDBJ databases">
        <authorList>
            <person name="Nowell W R."/>
        </authorList>
    </citation>
    <scope>NUCLEOTIDE SEQUENCE</scope>
</reference>
<comment type="subunit">
    <text evidence="10">Component of the SIN3B complex, which includes SIN3B, HDAC2 or HDAC1, PHF12 and MORF4L1. Interacts with FOXK1/MNF, MXI, MAD, NCOR1 and SAP30. Interaction with SUDS3 enhances the interaction with HDAC1 to form a complex. Interacts with CRY1, HCFC1, MAD3, MAD4, MAEL, REST, RNF220 and SETDB1. Interacts with C6orf89. Interacts with MYT1L.</text>
</comment>
<dbReference type="PANTHER" id="PTHR12346:SF0">
    <property type="entry name" value="SIN3A, ISOFORM G"/>
    <property type="match status" value="1"/>
</dbReference>
<dbReference type="Proteomes" id="UP000663829">
    <property type="component" value="Unassembled WGS sequence"/>
</dbReference>
<keyword evidence="5" id="KW-0832">Ubl conjugation</keyword>
<evidence type="ECO:0000256" key="14">
    <source>
        <dbReference type="PROSITE-ProRule" id="PRU00810"/>
    </source>
</evidence>
<evidence type="ECO:0000256" key="13">
    <source>
        <dbReference type="ARBA" id="ARBA00081273"/>
    </source>
</evidence>
<evidence type="ECO:0000256" key="8">
    <source>
        <dbReference type="ARBA" id="ARBA00023242"/>
    </source>
</evidence>
<evidence type="ECO:0000256" key="6">
    <source>
        <dbReference type="ARBA" id="ARBA00023015"/>
    </source>
</evidence>
<evidence type="ECO:0000256" key="9">
    <source>
        <dbReference type="ARBA" id="ARBA00054574"/>
    </source>
</evidence>
<dbReference type="Pfam" id="PF16879">
    <property type="entry name" value="Sin3a_C"/>
    <property type="match status" value="1"/>
</dbReference>
<dbReference type="FunFam" id="1.20.1160.11:FF:000001">
    <property type="entry name" value="Paired amphipathic helix protein Sin3"/>
    <property type="match status" value="1"/>
</dbReference>
<evidence type="ECO:0000256" key="7">
    <source>
        <dbReference type="ARBA" id="ARBA00023163"/>
    </source>
</evidence>
<evidence type="ECO:0000256" key="3">
    <source>
        <dbReference type="ARBA" id="ARBA00022553"/>
    </source>
</evidence>
<accession>A0A814GAS3</accession>
<feature type="compositionally biased region" description="Low complexity" evidence="15">
    <location>
        <begin position="284"/>
        <end position="294"/>
    </location>
</feature>
<feature type="domain" description="Histone deacetylase interacting" evidence="16">
    <location>
        <begin position="702"/>
        <end position="763"/>
    </location>
</feature>
<evidence type="ECO:0000256" key="4">
    <source>
        <dbReference type="ARBA" id="ARBA00022737"/>
    </source>
</evidence>
<dbReference type="FunFam" id="1.20.1160.11:FF:000002">
    <property type="entry name" value="Paired amphipathic helix protein SIN3"/>
    <property type="match status" value="1"/>
</dbReference>
<dbReference type="EMBL" id="CAJOBC010003083">
    <property type="protein sequence ID" value="CAF3766164.1"/>
    <property type="molecule type" value="Genomic_DNA"/>
</dbReference>
<dbReference type="InterPro" id="IPR039774">
    <property type="entry name" value="Sin3-like"/>
</dbReference>